<dbReference type="EMBL" id="SDHX01000001">
    <property type="protein sequence ID" value="RXK55307.1"/>
    <property type="molecule type" value="Genomic_DNA"/>
</dbReference>
<dbReference type="AlphaFoldDB" id="A0A4Q1C8M1"/>
<dbReference type="OrthoDB" id="5493262at2"/>
<feature type="chain" id="PRO_5020635144" evidence="1">
    <location>
        <begin position="22"/>
        <end position="297"/>
    </location>
</feature>
<keyword evidence="3" id="KW-1185">Reference proteome</keyword>
<evidence type="ECO:0000313" key="2">
    <source>
        <dbReference type="EMBL" id="RXK55307.1"/>
    </source>
</evidence>
<dbReference type="PANTHER" id="PTHR41913">
    <property type="entry name" value="DUF1684 DOMAIN-CONTAINING PROTEIN"/>
    <property type="match status" value="1"/>
</dbReference>
<dbReference type="Pfam" id="PF07920">
    <property type="entry name" value="DUF1684"/>
    <property type="match status" value="1"/>
</dbReference>
<organism evidence="2 3">
    <name type="scientific">Oleiharenicola lentus</name>
    <dbReference type="NCBI Taxonomy" id="2508720"/>
    <lineage>
        <taxon>Bacteria</taxon>
        <taxon>Pseudomonadati</taxon>
        <taxon>Verrucomicrobiota</taxon>
        <taxon>Opitutia</taxon>
        <taxon>Opitutales</taxon>
        <taxon>Opitutaceae</taxon>
        <taxon>Oleiharenicola</taxon>
    </lineage>
</organism>
<evidence type="ECO:0000313" key="3">
    <source>
        <dbReference type="Proteomes" id="UP000290218"/>
    </source>
</evidence>
<feature type="signal peptide" evidence="1">
    <location>
        <begin position="1"/>
        <end position="21"/>
    </location>
</feature>
<dbReference type="RefSeq" id="WP_129046671.1">
    <property type="nucleotide sequence ID" value="NZ_SDHX01000001.1"/>
</dbReference>
<proteinExistence type="predicted"/>
<reference evidence="2 3" key="1">
    <citation type="submission" date="2019-01" db="EMBL/GenBank/DDBJ databases">
        <title>Lacunisphaera sp. strain TWA-58.</title>
        <authorList>
            <person name="Chen W.-M."/>
        </authorList>
    </citation>
    <scope>NUCLEOTIDE SEQUENCE [LARGE SCALE GENOMIC DNA]</scope>
    <source>
        <strain evidence="2 3">TWA-58</strain>
    </source>
</reference>
<sequence length="297" mass="32517">MPPRLLRIFLLAGVLAAPAFAADPADYVQSVEQWRAGRLERLTRADGWLALIGRHPLEVGVWSVGSAPGNAIRLAAGPDQLGTVTRTGDNTLTFALADGVEAAIDGTTERTAPLATSSAGKPTYVRAGTVNFYILEQGGRYFLRVRDSESARRKNFAGLDNYPVDPKWRIEANWVPFATPRQLPITNVVGLTQDAACPGKAVFTLDGRTYELLPLQDSPDDDLFFILTDATAGEETYEASRFLYSAPPKDGKVVLDFNRLYNPPCAFTPFTTCPLPPKENVLPFRLTAGEKKYRDKP</sequence>
<name>A0A4Q1C8M1_9BACT</name>
<keyword evidence="1" id="KW-0732">Signal</keyword>
<dbReference type="PANTHER" id="PTHR41913:SF1">
    <property type="entry name" value="DUF1684 DOMAIN-CONTAINING PROTEIN"/>
    <property type="match status" value="1"/>
</dbReference>
<dbReference type="InterPro" id="IPR012467">
    <property type="entry name" value="DUF1684"/>
</dbReference>
<evidence type="ECO:0000256" key="1">
    <source>
        <dbReference type="SAM" id="SignalP"/>
    </source>
</evidence>
<dbReference type="Proteomes" id="UP000290218">
    <property type="component" value="Unassembled WGS sequence"/>
</dbReference>
<protein>
    <submittedName>
        <fullName evidence="2">DUF1684 domain-containing protein</fullName>
    </submittedName>
</protein>
<gene>
    <name evidence="2" type="ORF">ESB00_05260</name>
</gene>
<comment type="caution">
    <text evidence="2">The sequence shown here is derived from an EMBL/GenBank/DDBJ whole genome shotgun (WGS) entry which is preliminary data.</text>
</comment>
<accession>A0A4Q1C8M1</accession>